<sequence length="67" mass="7608">MAAERKGFEPSDFTAWSDRAERWIVKGIKTLVVLLIVSQVALQFPGIRQWLATADHSEGVPYRNPPR</sequence>
<gene>
    <name evidence="1" type="ORF">ACFO3S_12705</name>
</gene>
<accession>A0ABV9FAW9</accession>
<reference evidence="2" key="1">
    <citation type="journal article" date="2019" name="Int. J. Syst. Evol. Microbiol.">
        <title>The Global Catalogue of Microorganisms (GCM) 10K type strain sequencing project: providing services to taxonomists for standard genome sequencing and annotation.</title>
        <authorList>
            <consortium name="The Broad Institute Genomics Platform"/>
            <consortium name="The Broad Institute Genome Sequencing Center for Infectious Disease"/>
            <person name="Wu L."/>
            <person name="Ma J."/>
        </authorList>
    </citation>
    <scope>NUCLEOTIDE SEQUENCE [LARGE SCALE GENOMIC DNA]</scope>
    <source>
        <strain evidence="2">CCUG 49571</strain>
    </source>
</reference>
<organism evidence="1 2">
    <name type="scientific">Cohnella hongkongensis</name>
    <dbReference type="NCBI Taxonomy" id="178337"/>
    <lineage>
        <taxon>Bacteria</taxon>
        <taxon>Bacillati</taxon>
        <taxon>Bacillota</taxon>
        <taxon>Bacilli</taxon>
        <taxon>Bacillales</taxon>
        <taxon>Paenibacillaceae</taxon>
        <taxon>Cohnella</taxon>
    </lineage>
</organism>
<proteinExistence type="predicted"/>
<name>A0ABV9FAW9_9BACL</name>
<dbReference type="EMBL" id="JBHSEP010000008">
    <property type="protein sequence ID" value="MFC4599103.1"/>
    <property type="molecule type" value="Genomic_DNA"/>
</dbReference>
<dbReference type="Proteomes" id="UP001596028">
    <property type="component" value="Unassembled WGS sequence"/>
</dbReference>
<dbReference type="RefSeq" id="WP_378096260.1">
    <property type="nucleotide sequence ID" value="NZ_JBHSEP010000008.1"/>
</dbReference>
<evidence type="ECO:0000313" key="2">
    <source>
        <dbReference type="Proteomes" id="UP001596028"/>
    </source>
</evidence>
<evidence type="ECO:0000313" key="1">
    <source>
        <dbReference type="EMBL" id="MFC4599103.1"/>
    </source>
</evidence>
<comment type="caution">
    <text evidence="1">The sequence shown here is derived from an EMBL/GenBank/DDBJ whole genome shotgun (WGS) entry which is preliminary data.</text>
</comment>
<keyword evidence="2" id="KW-1185">Reference proteome</keyword>
<protein>
    <submittedName>
        <fullName evidence="1">Uncharacterized protein</fullName>
    </submittedName>
</protein>